<protein>
    <submittedName>
        <fullName evidence="1">Uncharacterized protein YciI</fullName>
    </submittedName>
</protein>
<evidence type="ECO:0000313" key="1">
    <source>
        <dbReference type="EMBL" id="MET3772476.1"/>
    </source>
</evidence>
<accession>A0ACC6TFG5</accession>
<reference evidence="1" key="1">
    <citation type="submission" date="2024-06" db="EMBL/GenBank/DDBJ databases">
        <title>Genomic Encyclopedia of Type Strains, Phase IV (KMG-IV): sequencing the most valuable type-strain genomes for metagenomic binning, comparative biology and taxonomic classification.</title>
        <authorList>
            <person name="Goeker M."/>
        </authorList>
    </citation>
    <scope>NUCLEOTIDE SEQUENCE</scope>
    <source>
        <strain evidence="1">SJCon</strain>
    </source>
</reference>
<gene>
    <name evidence="1" type="ORF">ABIC98_002121</name>
</gene>
<comment type="caution">
    <text evidence="1">The sequence shown here is derived from an EMBL/GenBank/DDBJ whole genome shotgun (WGS) entry which is preliminary data.</text>
</comment>
<dbReference type="Proteomes" id="UP001549207">
    <property type="component" value="Unassembled WGS sequence"/>
</dbReference>
<organism evidence="1 2">
    <name type="scientific">Arthrobacter nitrophenolicus</name>
    <dbReference type="NCBI Taxonomy" id="683150"/>
    <lineage>
        <taxon>Bacteria</taxon>
        <taxon>Bacillati</taxon>
        <taxon>Actinomycetota</taxon>
        <taxon>Actinomycetes</taxon>
        <taxon>Micrococcales</taxon>
        <taxon>Micrococcaceae</taxon>
        <taxon>Arthrobacter</taxon>
    </lineage>
</organism>
<sequence length="101" mass="11048">MYVVSLTYRVPQDIVDFHNDAHISWLQKAFDDGVFIAAGRKVPRTGGLLLSRADRATLDASLAQDPFYTNGVADFEVVEFHAGRVAPGFENLLDTPPPATS</sequence>
<proteinExistence type="predicted"/>
<evidence type="ECO:0000313" key="2">
    <source>
        <dbReference type="Proteomes" id="UP001549207"/>
    </source>
</evidence>
<dbReference type="EMBL" id="JBEPNJ010000006">
    <property type="protein sequence ID" value="MET3772476.1"/>
    <property type="molecule type" value="Genomic_DNA"/>
</dbReference>
<name>A0ACC6TFG5_9MICC</name>
<keyword evidence="2" id="KW-1185">Reference proteome</keyword>